<dbReference type="Pfam" id="PF03000">
    <property type="entry name" value="NPH3"/>
    <property type="match status" value="1"/>
</dbReference>
<keyword evidence="1" id="KW-0833">Ubl conjugation pathway</keyword>
<evidence type="ECO:0000313" key="5">
    <source>
        <dbReference type="RefSeq" id="XP_022980433.1"/>
    </source>
</evidence>
<organism evidence="4 5">
    <name type="scientific">Cucurbita maxima</name>
    <name type="common">Pumpkin</name>
    <name type="synonym">Winter squash</name>
    <dbReference type="NCBI Taxonomy" id="3661"/>
    <lineage>
        <taxon>Eukaryota</taxon>
        <taxon>Viridiplantae</taxon>
        <taxon>Streptophyta</taxon>
        <taxon>Embryophyta</taxon>
        <taxon>Tracheophyta</taxon>
        <taxon>Spermatophyta</taxon>
        <taxon>Magnoliopsida</taxon>
        <taxon>eudicotyledons</taxon>
        <taxon>Gunneridae</taxon>
        <taxon>Pentapetalae</taxon>
        <taxon>rosids</taxon>
        <taxon>fabids</taxon>
        <taxon>Cucurbitales</taxon>
        <taxon>Cucurbitaceae</taxon>
        <taxon>Cucurbiteae</taxon>
        <taxon>Cucurbita</taxon>
    </lineage>
</organism>
<evidence type="ECO:0000256" key="1">
    <source>
        <dbReference type="ARBA" id="ARBA00022786"/>
    </source>
</evidence>
<dbReference type="RefSeq" id="XP_022980433.1">
    <property type="nucleotide sequence ID" value="XM_023124665.1"/>
</dbReference>
<proteinExistence type="inferred from homology"/>
<dbReference type="GO" id="GO:0016567">
    <property type="term" value="P:protein ubiquitination"/>
    <property type="evidence" value="ECO:0007669"/>
    <property type="project" value="UniProtKB-UniPathway"/>
</dbReference>
<sequence>MPHQKGLFLEMHYDIECVKRIVKHFYRVCSSILEGLIVMAKLIEEFLFEVASDRELEIGAFVSLVEMSSAASMGTDRSSFGIYSAIDIYLDKHSYLTESEREEVCRGLDYHRMSAEVCEHAAKNQKIPLRIVVQVLVLVQLQLRYAITKEMQGSDNKLIQDEVESDGGVLALGGG</sequence>
<reference evidence="5" key="1">
    <citation type="submission" date="2025-08" db="UniProtKB">
        <authorList>
            <consortium name="RefSeq"/>
        </authorList>
    </citation>
    <scope>IDENTIFICATION</scope>
    <source>
        <tissue evidence="5">Young leaves</tissue>
    </source>
</reference>
<evidence type="ECO:0000256" key="2">
    <source>
        <dbReference type="PROSITE-ProRule" id="PRU00982"/>
    </source>
</evidence>
<dbReference type="PANTHER" id="PTHR32370">
    <property type="entry name" value="OS12G0117600 PROTEIN"/>
    <property type="match status" value="1"/>
</dbReference>
<dbReference type="InterPro" id="IPR043454">
    <property type="entry name" value="NPH3/RPT2-like"/>
</dbReference>
<evidence type="ECO:0000259" key="3">
    <source>
        <dbReference type="PROSITE" id="PS51649"/>
    </source>
</evidence>
<protein>
    <submittedName>
        <fullName evidence="5">BTB/POZ domain-containing protein At5g17580-like</fullName>
    </submittedName>
</protein>
<evidence type="ECO:0000313" key="4">
    <source>
        <dbReference type="Proteomes" id="UP000504608"/>
    </source>
</evidence>
<dbReference type="Proteomes" id="UP000504608">
    <property type="component" value="Unplaced"/>
</dbReference>
<accession>A0A6J1IZA6</accession>
<dbReference type="GeneID" id="111479801"/>
<name>A0A6J1IZA6_CUCMA</name>
<gene>
    <name evidence="5" type="primary">LOC111479801</name>
</gene>
<comment type="similarity">
    <text evidence="2">Belongs to the NPH3 family.</text>
</comment>
<keyword evidence="4" id="KW-1185">Reference proteome</keyword>
<dbReference type="KEGG" id="cmax:111479801"/>
<dbReference type="AlphaFoldDB" id="A0A6J1IZA6"/>
<dbReference type="UniPathway" id="UPA00143"/>
<dbReference type="OrthoDB" id="1878376at2759"/>
<dbReference type="InterPro" id="IPR027356">
    <property type="entry name" value="NPH3_dom"/>
</dbReference>
<feature type="domain" description="NPH3" evidence="3">
    <location>
        <begin position="1"/>
        <end position="142"/>
    </location>
</feature>
<dbReference type="PROSITE" id="PS51649">
    <property type="entry name" value="NPH3"/>
    <property type="match status" value="1"/>
</dbReference>